<comment type="caution">
    <text evidence="3">The sequence shown here is derived from an EMBL/GenBank/DDBJ whole genome shotgun (WGS) entry which is preliminary data.</text>
</comment>
<dbReference type="AlphaFoldDB" id="A0AA44XXJ8"/>
<evidence type="ECO:0000313" key="4">
    <source>
        <dbReference type="Proteomes" id="UP000237632"/>
    </source>
</evidence>
<keyword evidence="2" id="KW-0732">Signal</keyword>
<dbReference type="EMBL" id="PVHK01000156">
    <property type="protein sequence ID" value="PRH40431.1"/>
    <property type="molecule type" value="Genomic_DNA"/>
</dbReference>
<feature type="signal peptide" evidence="2">
    <location>
        <begin position="1"/>
        <end position="34"/>
    </location>
</feature>
<reference evidence="3 4" key="1">
    <citation type="submission" date="2018-03" db="EMBL/GenBank/DDBJ databases">
        <authorList>
            <person name="Nguyen K."/>
            <person name="Fouts D."/>
            <person name="Sutton G."/>
        </authorList>
    </citation>
    <scope>NUCLEOTIDE SEQUENCE [LARGE SCALE GENOMIC DNA]</scope>
    <source>
        <strain evidence="3 4">AU3578</strain>
    </source>
</reference>
<sequence>MSKRIQLQRMKAGQMRSRAMSVFGLALLASGAFALPQYAHAASSYGTLTQLIKDLVTWLFIDGGPYIFMATLGIICIMVGKGWIHIKSGVITVVVCFLFFCVPAAVVYLKQQAATAINNG</sequence>
<evidence type="ECO:0000256" key="2">
    <source>
        <dbReference type="SAM" id="SignalP"/>
    </source>
</evidence>
<protein>
    <submittedName>
        <fullName evidence="3">Mating pair formation protein</fullName>
    </submittedName>
</protein>
<accession>A0AA44XXJ8</accession>
<dbReference type="Proteomes" id="UP000237632">
    <property type="component" value="Unassembled WGS sequence"/>
</dbReference>
<dbReference type="RefSeq" id="WP_105856853.1">
    <property type="nucleotide sequence ID" value="NZ_PVHK01000156.1"/>
</dbReference>
<feature type="chain" id="PRO_5041411875" evidence="2">
    <location>
        <begin position="35"/>
        <end position="120"/>
    </location>
</feature>
<organism evidence="3 4">
    <name type="scientific">Burkholderia vietnamiensis</name>
    <dbReference type="NCBI Taxonomy" id="60552"/>
    <lineage>
        <taxon>Bacteria</taxon>
        <taxon>Pseudomonadati</taxon>
        <taxon>Pseudomonadota</taxon>
        <taxon>Betaproteobacteria</taxon>
        <taxon>Burkholderiales</taxon>
        <taxon>Burkholderiaceae</taxon>
        <taxon>Burkholderia</taxon>
        <taxon>Burkholderia cepacia complex</taxon>
    </lineage>
</organism>
<name>A0AA44XXJ8_BURVI</name>
<feature type="transmembrane region" description="Helical" evidence="1">
    <location>
        <begin position="65"/>
        <end position="83"/>
    </location>
</feature>
<keyword evidence="1" id="KW-1133">Transmembrane helix</keyword>
<keyword evidence="1" id="KW-0472">Membrane</keyword>
<evidence type="ECO:0000313" key="3">
    <source>
        <dbReference type="EMBL" id="PRH40431.1"/>
    </source>
</evidence>
<feature type="transmembrane region" description="Helical" evidence="1">
    <location>
        <begin position="90"/>
        <end position="109"/>
    </location>
</feature>
<gene>
    <name evidence="3" type="ORF">C6T65_21100</name>
</gene>
<keyword evidence="1" id="KW-0812">Transmembrane</keyword>
<evidence type="ECO:0000256" key="1">
    <source>
        <dbReference type="SAM" id="Phobius"/>
    </source>
</evidence>
<proteinExistence type="predicted"/>